<reference evidence="2 3" key="1">
    <citation type="submission" date="2021-01" db="EMBL/GenBank/DDBJ databases">
        <title>Whole genome shotgun sequence of Verrucosispora gifhornensis NBRC 16317.</title>
        <authorList>
            <person name="Komaki H."/>
            <person name="Tamura T."/>
        </authorList>
    </citation>
    <scope>NUCLEOTIDE SEQUENCE [LARGE SCALE GENOMIC DNA]</scope>
    <source>
        <strain evidence="2 3">NBRC 16317</strain>
    </source>
</reference>
<evidence type="ECO:0000256" key="1">
    <source>
        <dbReference type="SAM" id="MobiDB-lite"/>
    </source>
</evidence>
<comment type="caution">
    <text evidence="2">The sequence shown here is derived from an EMBL/GenBank/DDBJ whole genome shotgun (WGS) entry which is preliminary data.</text>
</comment>
<evidence type="ECO:0008006" key="4">
    <source>
        <dbReference type="Google" id="ProtNLM"/>
    </source>
</evidence>
<feature type="region of interest" description="Disordered" evidence="1">
    <location>
        <begin position="66"/>
        <end position="86"/>
    </location>
</feature>
<accession>A0ABQ4IGG3</accession>
<gene>
    <name evidence="2" type="ORF">Vgi01_36410</name>
</gene>
<evidence type="ECO:0000313" key="3">
    <source>
        <dbReference type="Proteomes" id="UP000647860"/>
    </source>
</evidence>
<protein>
    <recommendedName>
        <fullName evidence="4">Secreted protein</fullName>
    </recommendedName>
</protein>
<evidence type="ECO:0000313" key="2">
    <source>
        <dbReference type="EMBL" id="GIJ16957.1"/>
    </source>
</evidence>
<name>A0ABQ4IGG3_9ACTN</name>
<dbReference type="Proteomes" id="UP000647860">
    <property type="component" value="Unassembled WGS sequence"/>
</dbReference>
<dbReference type="EMBL" id="BOPA01000025">
    <property type="protein sequence ID" value="GIJ16957.1"/>
    <property type="molecule type" value="Genomic_DNA"/>
</dbReference>
<feature type="compositionally biased region" description="Basic and acidic residues" evidence="1">
    <location>
        <begin position="77"/>
        <end position="86"/>
    </location>
</feature>
<proteinExistence type="predicted"/>
<organism evidence="2 3">
    <name type="scientific">Micromonospora gifhornensis</name>
    <dbReference type="NCBI Taxonomy" id="84594"/>
    <lineage>
        <taxon>Bacteria</taxon>
        <taxon>Bacillati</taxon>
        <taxon>Actinomycetota</taxon>
        <taxon>Actinomycetes</taxon>
        <taxon>Micromonosporales</taxon>
        <taxon>Micromonosporaceae</taxon>
        <taxon>Micromonospora</taxon>
    </lineage>
</organism>
<sequence length="86" mass="9099">MIPICFASVVRSIRAMADPLTGSRTGQGRVTTGLGATVVTSGLRFWVVPLGTLSGRPSSARRIVPGRWQRRVGSPGVDHKGPSSNR</sequence>
<keyword evidence="3" id="KW-1185">Reference proteome</keyword>